<proteinExistence type="predicted"/>
<reference evidence="2" key="1">
    <citation type="submission" date="2016-11" db="UniProtKB">
        <authorList>
            <consortium name="WormBaseParasite"/>
        </authorList>
    </citation>
    <scope>IDENTIFICATION</scope>
</reference>
<accession>A0A1I7UT70</accession>
<protein>
    <submittedName>
        <fullName evidence="2">F-box domain-containing protein</fullName>
    </submittedName>
</protein>
<keyword evidence="1" id="KW-1185">Reference proteome</keyword>
<dbReference type="PANTHER" id="PTHR21503:SF8">
    <property type="entry name" value="F-BOX ASSOCIATED DOMAIN-CONTAINING PROTEIN-RELATED"/>
    <property type="match status" value="1"/>
</dbReference>
<name>A0A1I7UT70_9PELO</name>
<evidence type="ECO:0000313" key="2">
    <source>
        <dbReference type="WBParaSite" id="Csp11.Scaffold630.g19100.t1"/>
    </source>
</evidence>
<dbReference type="PANTHER" id="PTHR21503">
    <property type="entry name" value="F-BOX-CONTAINING HYPOTHETICAL PROTEIN C.ELEGANS"/>
    <property type="match status" value="1"/>
</dbReference>
<evidence type="ECO:0000313" key="1">
    <source>
        <dbReference type="Proteomes" id="UP000095282"/>
    </source>
</evidence>
<sequence>MSFVILPDLVIEEIVKSLSQKEILFIASLSLRARRRLSRHTKSRGVEIRIVDDRFDSCVEIISDDQLFYRIKIDTHRGPSNSSWRFKTLIPVWFEKDNLISHWRTDDNAFQDILDFLMEIFRIEEVSFEINLENSCSAVKCLEHCALKNLKIGLINWKSFIESDEMAKRVMIALKGAPNLKIKGFNSKSFFDNFHLFRVDQLKIEDAMWMTVENVMALRNCKKVHLEDVSFKTSDISRIFREFKKDPGEMQELHMDCRNEIRLEEMVKGLYIDEEDKFVRHKIYFNSNGTWFSLSKLRLAVKIAKEF</sequence>
<organism evidence="1 2">
    <name type="scientific">Caenorhabditis tropicalis</name>
    <dbReference type="NCBI Taxonomy" id="1561998"/>
    <lineage>
        <taxon>Eukaryota</taxon>
        <taxon>Metazoa</taxon>
        <taxon>Ecdysozoa</taxon>
        <taxon>Nematoda</taxon>
        <taxon>Chromadorea</taxon>
        <taxon>Rhabditida</taxon>
        <taxon>Rhabditina</taxon>
        <taxon>Rhabditomorpha</taxon>
        <taxon>Rhabditoidea</taxon>
        <taxon>Rhabditidae</taxon>
        <taxon>Peloderinae</taxon>
        <taxon>Caenorhabditis</taxon>
    </lineage>
</organism>
<dbReference type="AlphaFoldDB" id="A0A1I7UT70"/>
<dbReference type="Proteomes" id="UP000095282">
    <property type="component" value="Unplaced"/>
</dbReference>
<dbReference type="eggNOG" id="ENOG502TKI5">
    <property type="taxonomic scope" value="Eukaryota"/>
</dbReference>
<dbReference type="WBParaSite" id="Csp11.Scaffold630.g19100.t1">
    <property type="protein sequence ID" value="Csp11.Scaffold630.g19100.t1"/>
    <property type="gene ID" value="Csp11.Scaffold630.g19100"/>
</dbReference>